<evidence type="ECO:0000256" key="4">
    <source>
        <dbReference type="ARBA" id="ARBA00022691"/>
    </source>
</evidence>
<sequence>MKLDEYIIQDGQKLRLGYTTGSCAVGATTAACLMLKSGQEVEQVNILTPAGIELQLDVCDITRGKDWVKCCIVKDAGDDPDATDGLSIYAEVHKRQDGRIVLDAKEGVGRIQRKGLFGEIGDPAINPVPKKLLLESLEKYSETGLTCYISIPGGQEVAKRTFNRYIGIEGGLSVLGTKGIVYPMSAEALLKSIYMEMDMVAAESTKEILLTPGNYGKEAVKKSGLDLPVVEVSNYVGQALKYAYSLGFRKFHLIGHIGKFCKLAVGIFQTHSSTADTRMEAFVYYLALMGVEKSFLERINNLLTAEKALDLCIEEGYEEIIKNMEEGCNQRIIKYLRDDSVEVSTHIYSMNHGVKL</sequence>
<evidence type="ECO:0000313" key="7">
    <source>
        <dbReference type="Proteomes" id="UP000377798"/>
    </source>
</evidence>
<dbReference type="AlphaFoldDB" id="A0A8H2M481"/>
<dbReference type="EC" id="2.1.1.195" evidence="5"/>
<dbReference type="PANTHER" id="PTHR35863">
    <property type="entry name" value="COBALT-PRECORRIN-5B C(1)-METHYLTRANSFERASE"/>
    <property type="match status" value="1"/>
</dbReference>
<comment type="function">
    <text evidence="5">Catalyzes the methylation of C-1 in cobalt-precorrin-5B to form cobalt-precorrin-6A.</text>
</comment>
<dbReference type="InterPro" id="IPR036074">
    <property type="entry name" value="CbiD_sf"/>
</dbReference>
<dbReference type="EMBL" id="CAACYI010000001">
    <property type="protein sequence ID" value="VFB16277.1"/>
    <property type="molecule type" value="Genomic_DNA"/>
</dbReference>
<dbReference type="PIRSF" id="PIRSF026782">
    <property type="entry name" value="CbiD"/>
    <property type="match status" value="1"/>
</dbReference>
<dbReference type="PANTHER" id="PTHR35863:SF1">
    <property type="entry name" value="COBALT-PRECORRIN-5B C(1)-METHYLTRANSFERASE"/>
    <property type="match status" value="1"/>
</dbReference>
<keyword evidence="2 5" id="KW-0489">Methyltransferase</keyword>
<organism evidence="6 7">
    <name type="scientific">Urinicoccus massiliensis</name>
    <dbReference type="NCBI Taxonomy" id="1723382"/>
    <lineage>
        <taxon>Bacteria</taxon>
        <taxon>Bacillati</taxon>
        <taxon>Bacillota</taxon>
        <taxon>Tissierellia</taxon>
        <taxon>Tissierellales</taxon>
        <taxon>Peptoniphilaceae</taxon>
        <taxon>Urinicoccus</taxon>
    </lineage>
</organism>
<dbReference type="UniPathway" id="UPA00148">
    <property type="reaction ID" value="UER00227"/>
</dbReference>
<evidence type="ECO:0000256" key="3">
    <source>
        <dbReference type="ARBA" id="ARBA00022679"/>
    </source>
</evidence>
<evidence type="ECO:0000256" key="5">
    <source>
        <dbReference type="HAMAP-Rule" id="MF_00787"/>
    </source>
</evidence>
<keyword evidence="7" id="KW-1185">Reference proteome</keyword>
<dbReference type="HAMAP" id="MF_00787">
    <property type="entry name" value="CbiD"/>
    <property type="match status" value="1"/>
</dbReference>
<comment type="caution">
    <text evidence="6">The sequence shown here is derived from an EMBL/GenBank/DDBJ whole genome shotgun (WGS) entry which is preliminary data.</text>
</comment>
<dbReference type="SUPFAM" id="SSF111342">
    <property type="entry name" value="CbiD-like"/>
    <property type="match status" value="1"/>
</dbReference>
<dbReference type="NCBIfam" id="TIGR00312">
    <property type="entry name" value="cbiD"/>
    <property type="match status" value="1"/>
</dbReference>
<dbReference type="Pfam" id="PF01888">
    <property type="entry name" value="CbiD"/>
    <property type="match status" value="1"/>
</dbReference>
<dbReference type="Proteomes" id="UP000377798">
    <property type="component" value="Unassembled WGS sequence"/>
</dbReference>
<dbReference type="RefSeq" id="WP_034439777.1">
    <property type="nucleotide sequence ID" value="NZ_CAACYI010000001.1"/>
</dbReference>
<keyword evidence="3 5" id="KW-0808">Transferase</keyword>
<proteinExistence type="inferred from homology"/>
<keyword evidence="1 5" id="KW-0169">Cobalamin biosynthesis</keyword>
<dbReference type="GO" id="GO:0032259">
    <property type="term" value="P:methylation"/>
    <property type="evidence" value="ECO:0007669"/>
    <property type="project" value="UniProtKB-KW"/>
</dbReference>
<name>A0A8H2M481_9FIRM</name>
<evidence type="ECO:0000256" key="2">
    <source>
        <dbReference type="ARBA" id="ARBA00022603"/>
    </source>
</evidence>
<comment type="pathway">
    <text evidence="5">Cofactor biosynthesis; adenosylcobalamin biosynthesis; cob(II)yrinate a,c-diamide from sirohydrochlorin (anaerobic route): step 6/10.</text>
</comment>
<evidence type="ECO:0000313" key="6">
    <source>
        <dbReference type="EMBL" id="VFB16277.1"/>
    </source>
</evidence>
<comment type="catalytic activity">
    <reaction evidence="5">
        <text>Co-precorrin-5B + S-adenosyl-L-methionine = Co-precorrin-6A + S-adenosyl-L-homocysteine</text>
        <dbReference type="Rhea" id="RHEA:26285"/>
        <dbReference type="ChEBI" id="CHEBI:57856"/>
        <dbReference type="ChEBI" id="CHEBI:59789"/>
        <dbReference type="ChEBI" id="CHEBI:60063"/>
        <dbReference type="ChEBI" id="CHEBI:60064"/>
        <dbReference type="EC" id="2.1.1.195"/>
    </reaction>
</comment>
<dbReference type="GO" id="GO:0019251">
    <property type="term" value="P:anaerobic cobalamin biosynthetic process"/>
    <property type="evidence" value="ECO:0007669"/>
    <property type="project" value="UniProtKB-UniRule"/>
</dbReference>
<evidence type="ECO:0000256" key="1">
    <source>
        <dbReference type="ARBA" id="ARBA00022573"/>
    </source>
</evidence>
<keyword evidence="4 5" id="KW-0949">S-adenosyl-L-methionine</keyword>
<dbReference type="Gene3D" id="3.30.2110.10">
    <property type="entry name" value="CbiD-like"/>
    <property type="match status" value="1"/>
</dbReference>
<dbReference type="GO" id="GO:0008168">
    <property type="term" value="F:methyltransferase activity"/>
    <property type="evidence" value="ECO:0007669"/>
    <property type="project" value="UniProtKB-UniRule"/>
</dbReference>
<comment type="similarity">
    <text evidence="5">Belongs to the CbiD family.</text>
</comment>
<reference evidence="6 7" key="1">
    <citation type="submission" date="2019-02" db="EMBL/GenBank/DDBJ databases">
        <authorList>
            <consortium name="Pathogen Informatics"/>
        </authorList>
    </citation>
    <scope>NUCLEOTIDE SEQUENCE [LARGE SCALE GENOMIC DNA]</scope>
    <source>
        <strain evidence="6 7">3012STDY7089603</strain>
    </source>
</reference>
<dbReference type="PROSITE" id="PS51257">
    <property type="entry name" value="PROKAR_LIPOPROTEIN"/>
    <property type="match status" value="1"/>
</dbReference>
<dbReference type="InterPro" id="IPR002748">
    <property type="entry name" value="CbiD"/>
</dbReference>
<protein>
    <recommendedName>
        <fullName evidence="5">Cobalt-precorrin-5B C(1)-methyltransferase</fullName>
        <ecNumber evidence="5">2.1.1.195</ecNumber>
    </recommendedName>
    <alternativeName>
        <fullName evidence="5">Cobalt-precorrin-6A synthase</fullName>
    </alternativeName>
</protein>
<gene>
    <name evidence="5" type="primary">cbiD</name>
    <name evidence="6" type="ORF">NCTC13150_00797</name>
</gene>
<accession>A0A8H2M481</accession>